<name>A0ABY2YVI2_9LACO</name>
<protein>
    <submittedName>
        <fullName evidence="1">Uncharacterized protein</fullName>
    </submittedName>
</protein>
<keyword evidence="2" id="KW-1185">Reference proteome</keyword>
<dbReference type="EMBL" id="QUAV01000006">
    <property type="protein sequence ID" value="TPR23094.1"/>
    <property type="molecule type" value="Genomic_DNA"/>
</dbReference>
<sequence length="65" mass="7357">MYSVLDRTVGVLKEQLDKYAIKNGFKGLTSMQSDQISEKAPYPIIAIDVIDPFIQIGYTPDYPNF</sequence>
<comment type="caution">
    <text evidence="1">The sequence shown here is derived from an EMBL/GenBank/DDBJ whole genome shotgun (WGS) entry which is preliminary data.</text>
</comment>
<reference evidence="1 2" key="1">
    <citation type="submission" date="2018-08" db="EMBL/GenBank/DDBJ databases">
        <title>Comparative genomics of wild bee and flower associated Lactobacillus reveals potential adaptation to the bee host.</title>
        <authorList>
            <person name="Vuong H.Q."/>
            <person name="Mcfrederick Q.S."/>
        </authorList>
    </citation>
    <scope>NUCLEOTIDE SEQUENCE [LARGE SCALE GENOMIC DNA]</scope>
    <source>
        <strain evidence="1 2">HV_13</strain>
    </source>
</reference>
<gene>
    <name evidence="1" type="ORF">DY114_07235</name>
</gene>
<accession>A0ABY2YVI2</accession>
<dbReference type="RefSeq" id="WP_140926034.1">
    <property type="nucleotide sequence ID" value="NZ_QUAU01000006.1"/>
</dbReference>
<evidence type="ECO:0000313" key="1">
    <source>
        <dbReference type="EMBL" id="TPR23094.1"/>
    </source>
</evidence>
<evidence type="ECO:0000313" key="2">
    <source>
        <dbReference type="Proteomes" id="UP000777560"/>
    </source>
</evidence>
<feature type="non-terminal residue" evidence="1">
    <location>
        <position position="65"/>
    </location>
</feature>
<dbReference type="Proteomes" id="UP000777560">
    <property type="component" value="Unassembled WGS sequence"/>
</dbReference>
<proteinExistence type="predicted"/>
<organism evidence="1 2">
    <name type="scientific">Apilactobacillus micheneri</name>
    <dbReference type="NCBI Taxonomy" id="1899430"/>
    <lineage>
        <taxon>Bacteria</taxon>
        <taxon>Bacillati</taxon>
        <taxon>Bacillota</taxon>
        <taxon>Bacilli</taxon>
        <taxon>Lactobacillales</taxon>
        <taxon>Lactobacillaceae</taxon>
        <taxon>Apilactobacillus</taxon>
    </lineage>
</organism>